<keyword evidence="2" id="KW-1185">Reference proteome</keyword>
<comment type="caution">
    <text evidence="1">The sequence shown here is derived from an EMBL/GenBank/DDBJ whole genome shotgun (WGS) entry which is preliminary data.</text>
</comment>
<dbReference type="Proteomes" id="UP001353858">
    <property type="component" value="Unassembled WGS sequence"/>
</dbReference>
<name>A0AAN7Q9S6_9COLE</name>
<gene>
    <name evidence="1" type="ORF">RN001_000631</name>
</gene>
<dbReference type="AlphaFoldDB" id="A0AAN7Q9S6"/>
<evidence type="ECO:0000313" key="2">
    <source>
        <dbReference type="Proteomes" id="UP001353858"/>
    </source>
</evidence>
<organism evidence="1 2">
    <name type="scientific">Aquatica leii</name>
    <dbReference type="NCBI Taxonomy" id="1421715"/>
    <lineage>
        <taxon>Eukaryota</taxon>
        <taxon>Metazoa</taxon>
        <taxon>Ecdysozoa</taxon>
        <taxon>Arthropoda</taxon>
        <taxon>Hexapoda</taxon>
        <taxon>Insecta</taxon>
        <taxon>Pterygota</taxon>
        <taxon>Neoptera</taxon>
        <taxon>Endopterygota</taxon>
        <taxon>Coleoptera</taxon>
        <taxon>Polyphaga</taxon>
        <taxon>Elateriformia</taxon>
        <taxon>Elateroidea</taxon>
        <taxon>Lampyridae</taxon>
        <taxon>Luciolinae</taxon>
        <taxon>Aquatica</taxon>
    </lineage>
</organism>
<evidence type="ECO:0000313" key="1">
    <source>
        <dbReference type="EMBL" id="KAK4884360.1"/>
    </source>
</evidence>
<sequence>MELSANLIRAQNIQNASNPSILESENTSKGLSPTSLDFLPPAYEDIFGIKNSDLPPSYSEISLMFRKLSRENLNKVRASDNKFNVTPTPQESILKTSFSAPFILNERLFNLDHRMRHAFVSLENNLERNLSNSTEVEACDNLPVGCIQDGETAQEFDLQLNNCSANATSVLFFITEAPDMNTHWIYLAFAIIFAFSYIHETVARSVDGSQIKERIESAVALVPEPVAAGYKQRYRRSPKKHKKHGHVIIVHHHHHGHHGHYHHHG</sequence>
<accession>A0AAN7Q9S6</accession>
<dbReference type="EMBL" id="JARPUR010000001">
    <property type="protein sequence ID" value="KAK4884360.1"/>
    <property type="molecule type" value="Genomic_DNA"/>
</dbReference>
<proteinExistence type="predicted"/>
<reference evidence="2" key="1">
    <citation type="submission" date="2023-01" db="EMBL/GenBank/DDBJ databases">
        <title>Key to firefly adult light organ development and bioluminescence: homeobox transcription factors regulate luciferase expression and transportation to peroxisome.</title>
        <authorList>
            <person name="Fu X."/>
        </authorList>
    </citation>
    <scope>NUCLEOTIDE SEQUENCE [LARGE SCALE GENOMIC DNA]</scope>
</reference>
<protein>
    <submittedName>
        <fullName evidence="1">Uncharacterized protein</fullName>
    </submittedName>
</protein>